<dbReference type="GO" id="GO:0044344">
    <property type="term" value="P:cellular response to fibroblast growth factor stimulus"/>
    <property type="evidence" value="ECO:0007669"/>
    <property type="project" value="TreeGrafter"/>
</dbReference>
<reference evidence="19 20" key="1">
    <citation type="submission" date="2024-02" db="EMBL/GenBank/DDBJ databases">
        <title>Chromosome-scale genome assembly of the rough periwinkle Littorina saxatilis.</title>
        <authorList>
            <person name="De Jode A."/>
            <person name="Faria R."/>
            <person name="Formenti G."/>
            <person name="Sims Y."/>
            <person name="Smith T.P."/>
            <person name="Tracey A."/>
            <person name="Wood J.M.D."/>
            <person name="Zagrodzka Z.B."/>
            <person name="Johannesson K."/>
            <person name="Butlin R.K."/>
            <person name="Leder E.H."/>
        </authorList>
    </citation>
    <scope>NUCLEOTIDE SEQUENCE [LARGE SCALE GENOMIC DNA]</scope>
    <source>
        <strain evidence="19">Snail1</strain>
        <tissue evidence="19">Muscle</tissue>
    </source>
</reference>
<dbReference type="SMART" id="SM00220">
    <property type="entry name" value="S_TKc"/>
    <property type="match status" value="1"/>
</dbReference>
<evidence type="ECO:0000256" key="11">
    <source>
        <dbReference type="ARBA" id="ARBA00041268"/>
    </source>
</evidence>
<name>A0AAN9BC89_9CAEN</name>
<feature type="region of interest" description="Disordered" evidence="17">
    <location>
        <begin position="927"/>
        <end position="967"/>
    </location>
</feature>
<feature type="compositionally biased region" description="Low complexity" evidence="17">
    <location>
        <begin position="933"/>
        <end position="957"/>
    </location>
</feature>
<evidence type="ECO:0000256" key="9">
    <source>
        <dbReference type="ARBA" id="ARBA00023137"/>
    </source>
</evidence>
<dbReference type="GO" id="GO:0004713">
    <property type="term" value="F:protein tyrosine kinase activity"/>
    <property type="evidence" value="ECO:0007669"/>
    <property type="project" value="UniProtKB-KW"/>
</dbReference>
<dbReference type="GO" id="GO:0070374">
    <property type="term" value="P:positive regulation of ERK1 and ERK2 cascade"/>
    <property type="evidence" value="ECO:0007669"/>
    <property type="project" value="TreeGrafter"/>
</dbReference>
<sequence>MTVNLPSEFHKFCGHSNRLGQIFEETRKCFEDINFSGNFDGTQIITAELLKEEEAEIVQIIERPPTIVVFGQNPYTKSRIINELFGKTVLPALEDEASALTRLRMVRFKHGDTATASLSLGEDYDLLDTLEADNGPWHTIPLRDLVISDNDTPGSRGDNARGLACLEVTQNHPLLRYGANVVVSPSGPEEMTEEIVLKCIGQVPSILVYGFATDQLNDKDVQDLGEIGKVSSFQAMCFVRVPPPGSRTIDTDPPDGAPEAVPTGRGGGWGEGATQTKTQTSKTQDGESSVDGATASYTSFPTEIHAPSVDLHHQLCRVGYLPGSEYEAQIRRALTPNVVSVESVFIERFHEFLPSFSKFARQTFQSYLVNAATVLNNSHTRCLKMFILSAFDMARDMLITPKKLDFAREKEDELYKSLLAIAVSKINEIKDLISETIVDITEDLKENAAEFNFSELGIDTENSKLTSRDIKDCTEHIQSMVLARLNSSVAGKLVSSVNVLRDSYTGTLTRCLESLEGQMDSPEEAKTTDALKQILNAAYQVEITVRSSSSFIKSLLEKMKQLMMSMPWKSPPEVNREWKKKVASEMLSSLSEARLAKSIAGQIKDRLNRSHEAFATALKQLEMRHTGRLDRIEEQRLKLRKVHAPRLAKLALESTSLRDTVLYGMPPMGREIGRGQYGVVYSCDTWADHSPVAIKSVVPPDEKHWNDLALEFFYTRNIPEHKRIVALRGSVIDYMYGGGMSPAVLLVMDRLQRDLYTAIKQGLDWYHRLQVAIDVVDGLRFLHSQGLVHRDVKLKNVLLDKDNHGKITDLGFCKPEAMMSGSIVGTPIHMAPELFTGHYDNSVDVYAFGILFWYVCAGHVHLPSAFEQCANKDQLWQSVKKGLRPERLPTFTDACWQLMTGCWEGEPSKRPYFGDVETVLLSIQDKVRKRGSEITSSSSGKPPSSGKGRSSRTSPSKHILTKQGHHR</sequence>
<dbReference type="GO" id="GO:0004712">
    <property type="term" value="F:protein serine/threonine/tyrosine kinase activity"/>
    <property type="evidence" value="ECO:0007669"/>
    <property type="project" value="UniProtKB-EC"/>
</dbReference>
<evidence type="ECO:0000256" key="10">
    <source>
        <dbReference type="ARBA" id="ARBA00040421"/>
    </source>
</evidence>
<comment type="catalytic activity">
    <reaction evidence="15">
        <text>L-tyrosyl-[protein] + ATP = O-phospho-L-tyrosyl-[protein] + ADP + H(+)</text>
        <dbReference type="Rhea" id="RHEA:10596"/>
        <dbReference type="Rhea" id="RHEA-COMP:10136"/>
        <dbReference type="Rhea" id="RHEA-COMP:20101"/>
        <dbReference type="ChEBI" id="CHEBI:15378"/>
        <dbReference type="ChEBI" id="CHEBI:30616"/>
        <dbReference type="ChEBI" id="CHEBI:46858"/>
        <dbReference type="ChEBI" id="CHEBI:61978"/>
        <dbReference type="ChEBI" id="CHEBI:456216"/>
        <dbReference type="EC" id="2.7.12.1"/>
    </reaction>
</comment>
<evidence type="ECO:0000256" key="14">
    <source>
        <dbReference type="ARBA" id="ARBA00049308"/>
    </source>
</evidence>
<dbReference type="Pfam" id="PF00069">
    <property type="entry name" value="Pkinase"/>
    <property type="match status" value="1"/>
</dbReference>
<keyword evidence="20" id="KW-1185">Reference proteome</keyword>
<dbReference type="PANTHER" id="PTHR46392:SF1">
    <property type="entry name" value="DUAL SERINE_THREONINE AND TYROSINE PROTEIN KINASE"/>
    <property type="match status" value="1"/>
</dbReference>
<dbReference type="PROSITE" id="PS50011">
    <property type="entry name" value="PROTEIN_KINASE_DOM"/>
    <property type="match status" value="1"/>
</dbReference>
<evidence type="ECO:0000256" key="7">
    <source>
        <dbReference type="ARBA" id="ARBA00022777"/>
    </source>
</evidence>
<feature type="binding site" evidence="16">
    <location>
        <position position="695"/>
    </location>
    <ligand>
        <name>ATP</name>
        <dbReference type="ChEBI" id="CHEBI:30616"/>
    </ligand>
</feature>
<dbReference type="PROSITE" id="PS00108">
    <property type="entry name" value="PROTEIN_KINASE_ST"/>
    <property type="match status" value="1"/>
</dbReference>
<comment type="catalytic activity">
    <reaction evidence="14">
        <text>L-threonyl-[protein] + ATP = O-phospho-L-threonyl-[protein] + ADP + H(+)</text>
        <dbReference type="Rhea" id="RHEA:46608"/>
        <dbReference type="Rhea" id="RHEA-COMP:11060"/>
        <dbReference type="Rhea" id="RHEA-COMP:11605"/>
        <dbReference type="ChEBI" id="CHEBI:15378"/>
        <dbReference type="ChEBI" id="CHEBI:30013"/>
        <dbReference type="ChEBI" id="CHEBI:30616"/>
        <dbReference type="ChEBI" id="CHEBI:61977"/>
        <dbReference type="ChEBI" id="CHEBI:456216"/>
        <dbReference type="EC" id="2.7.12.1"/>
    </reaction>
</comment>
<dbReference type="InterPro" id="IPR011009">
    <property type="entry name" value="Kinase-like_dom_sf"/>
</dbReference>
<dbReference type="GO" id="GO:0043066">
    <property type="term" value="P:negative regulation of apoptotic process"/>
    <property type="evidence" value="ECO:0007669"/>
    <property type="project" value="TreeGrafter"/>
</dbReference>
<keyword evidence="3" id="KW-0963">Cytoplasm</keyword>
<keyword evidence="8 16" id="KW-0067">ATP-binding</keyword>
<feature type="compositionally biased region" description="Low complexity" evidence="17">
    <location>
        <begin position="272"/>
        <end position="283"/>
    </location>
</feature>
<organism evidence="19 20">
    <name type="scientific">Littorina saxatilis</name>
    <dbReference type="NCBI Taxonomy" id="31220"/>
    <lineage>
        <taxon>Eukaryota</taxon>
        <taxon>Metazoa</taxon>
        <taxon>Spiralia</taxon>
        <taxon>Lophotrochozoa</taxon>
        <taxon>Mollusca</taxon>
        <taxon>Gastropoda</taxon>
        <taxon>Caenogastropoda</taxon>
        <taxon>Littorinimorpha</taxon>
        <taxon>Littorinoidea</taxon>
        <taxon>Littorinidae</taxon>
        <taxon>Littorina</taxon>
    </lineage>
</organism>
<comment type="catalytic activity">
    <reaction evidence="13">
        <text>L-seryl-[protein] + ATP = O-phospho-L-seryl-[protein] + ADP + H(+)</text>
        <dbReference type="Rhea" id="RHEA:17989"/>
        <dbReference type="Rhea" id="RHEA-COMP:9863"/>
        <dbReference type="Rhea" id="RHEA-COMP:11604"/>
        <dbReference type="ChEBI" id="CHEBI:15378"/>
        <dbReference type="ChEBI" id="CHEBI:29999"/>
        <dbReference type="ChEBI" id="CHEBI:30616"/>
        <dbReference type="ChEBI" id="CHEBI:83421"/>
        <dbReference type="ChEBI" id="CHEBI:456216"/>
        <dbReference type="EC" id="2.7.12.1"/>
    </reaction>
</comment>
<dbReference type="EMBL" id="JBAMIC010000010">
    <property type="protein sequence ID" value="KAK7101964.1"/>
    <property type="molecule type" value="Genomic_DNA"/>
</dbReference>
<feature type="domain" description="Protein kinase" evidence="18">
    <location>
        <begin position="666"/>
        <end position="921"/>
    </location>
</feature>
<keyword evidence="6 16" id="KW-0547">Nucleotide-binding</keyword>
<evidence type="ECO:0000256" key="2">
    <source>
        <dbReference type="ARBA" id="ARBA00013203"/>
    </source>
</evidence>
<dbReference type="InterPro" id="IPR000719">
    <property type="entry name" value="Prot_kinase_dom"/>
</dbReference>
<evidence type="ECO:0000256" key="5">
    <source>
        <dbReference type="ARBA" id="ARBA00022679"/>
    </source>
</evidence>
<keyword evidence="7" id="KW-0418">Kinase</keyword>
<evidence type="ECO:0000313" key="20">
    <source>
        <dbReference type="Proteomes" id="UP001374579"/>
    </source>
</evidence>
<dbReference type="InterPro" id="IPR051302">
    <property type="entry name" value="Dual_SerThr-Tyr_Kinase"/>
</dbReference>
<dbReference type="InterPro" id="IPR008271">
    <property type="entry name" value="Ser/Thr_kinase_AS"/>
</dbReference>
<dbReference type="AlphaFoldDB" id="A0AAN9BC89"/>
<protein>
    <recommendedName>
        <fullName evidence="10">Dual serine/threonine and tyrosine protein kinase</fullName>
        <ecNumber evidence="2">2.7.12.1</ecNumber>
    </recommendedName>
    <alternativeName>
        <fullName evidence="12">Dusty protein kinase</fullName>
    </alternativeName>
    <alternativeName>
        <fullName evidence="11">Receptor-interacting serine/threonine-protein kinase 5</fullName>
    </alternativeName>
</protein>
<dbReference type="InterPro" id="IPR017441">
    <property type="entry name" value="Protein_kinase_ATP_BS"/>
</dbReference>
<dbReference type="PROSITE" id="PS00107">
    <property type="entry name" value="PROTEIN_KINASE_ATP"/>
    <property type="match status" value="1"/>
</dbReference>
<proteinExistence type="predicted"/>
<accession>A0AAN9BC89</accession>
<evidence type="ECO:0000256" key="13">
    <source>
        <dbReference type="ARBA" id="ARBA00049003"/>
    </source>
</evidence>
<evidence type="ECO:0000256" key="1">
    <source>
        <dbReference type="ARBA" id="ARBA00004496"/>
    </source>
</evidence>
<dbReference type="Gene3D" id="3.30.200.20">
    <property type="entry name" value="Phosphorylase Kinase, domain 1"/>
    <property type="match status" value="1"/>
</dbReference>
<evidence type="ECO:0000256" key="15">
    <source>
        <dbReference type="ARBA" id="ARBA00051680"/>
    </source>
</evidence>
<dbReference type="GO" id="GO:0005524">
    <property type="term" value="F:ATP binding"/>
    <property type="evidence" value="ECO:0007669"/>
    <property type="project" value="UniProtKB-UniRule"/>
</dbReference>
<evidence type="ECO:0000256" key="6">
    <source>
        <dbReference type="ARBA" id="ARBA00022741"/>
    </source>
</evidence>
<gene>
    <name evidence="19" type="ORF">V1264_020262</name>
</gene>
<comment type="subcellular location">
    <subcellularLocation>
        <location evidence="1">Cytoplasm</location>
    </subcellularLocation>
</comment>
<keyword evidence="5" id="KW-0808">Transferase</keyword>
<dbReference type="Gene3D" id="1.10.510.10">
    <property type="entry name" value="Transferase(Phosphotransferase) domain 1"/>
    <property type="match status" value="1"/>
</dbReference>
<dbReference type="Proteomes" id="UP001374579">
    <property type="component" value="Unassembled WGS sequence"/>
</dbReference>
<evidence type="ECO:0000256" key="3">
    <source>
        <dbReference type="ARBA" id="ARBA00022490"/>
    </source>
</evidence>
<dbReference type="EC" id="2.7.12.1" evidence="2"/>
<dbReference type="SUPFAM" id="SSF56112">
    <property type="entry name" value="Protein kinase-like (PK-like)"/>
    <property type="match status" value="1"/>
</dbReference>
<keyword evidence="9" id="KW-0829">Tyrosine-protein kinase</keyword>
<dbReference type="GO" id="GO:0005737">
    <property type="term" value="C:cytoplasm"/>
    <property type="evidence" value="ECO:0007669"/>
    <property type="project" value="UniProtKB-SubCell"/>
</dbReference>
<evidence type="ECO:0000313" key="19">
    <source>
        <dbReference type="EMBL" id="KAK7101964.1"/>
    </source>
</evidence>
<comment type="caution">
    <text evidence="19">The sequence shown here is derived from an EMBL/GenBank/DDBJ whole genome shotgun (WGS) entry which is preliminary data.</text>
</comment>
<dbReference type="GO" id="GO:0004674">
    <property type="term" value="F:protein serine/threonine kinase activity"/>
    <property type="evidence" value="ECO:0007669"/>
    <property type="project" value="UniProtKB-KW"/>
</dbReference>
<evidence type="ECO:0000256" key="16">
    <source>
        <dbReference type="PROSITE-ProRule" id="PRU10141"/>
    </source>
</evidence>
<evidence type="ECO:0000256" key="17">
    <source>
        <dbReference type="SAM" id="MobiDB-lite"/>
    </source>
</evidence>
<feature type="region of interest" description="Disordered" evidence="17">
    <location>
        <begin position="243"/>
        <end position="294"/>
    </location>
</feature>
<evidence type="ECO:0000256" key="8">
    <source>
        <dbReference type="ARBA" id="ARBA00022840"/>
    </source>
</evidence>
<evidence type="ECO:0000256" key="12">
    <source>
        <dbReference type="ARBA" id="ARBA00042638"/>
    </source>
</evidence>
<evidence type="ECO:0000256" key="4">
    <source>
        <dbReference type="ARBA" id="ARBA00022527"/>
    </source>
</evidence>
<keyword evidence="4" id="KW-0723">Serine/threonine-protein kinase</keyword>
<dbReference type="GO" id="GO:0045743">
    <property type="term" value="P:positive regulation of fibroblast growth factor receptor signaling pathway"/>
    <property type="evidence" value="ECO:0007669"/>
    <property type="project" value="TreeGrafter"/>
</dbReference>
<evidence type="ECO:0000259" key="18">
    <source>
        <dbReference type="PROSITE" id="PS50011"/>
    </source>
</evidence>
<dbReference type="PANTHER" id="PTHR46392">
    <property type="entry name" value="DUAL SERINE/THREONINE AND TYROSINE PROTEIN KINASE"/>
    <property type="match status" value="1"/>
</dbReference>